<dbReference type="InterPro" id="IPR003439">
    <property type="entry name" value="ABC_transporter-like_ATP-bd"/>
</dbReference>
<dbReference type="SUPFAM" id="SSF52540">
    <property type="entry name" value="P-loop containing nucleoside triphosphate hydrolases"/>
    <property type="match status" value="1"/>
</dbReference>
<feature type="domain" description="ABC transporter" evidence="4">
    <location>
        <begin position="2"/>
        <end position="230"/>
    </location>
</feature>
<evidence type="ECO:0000256" key="3">
    <source>
        <dbReference type="ARBA" id="ARBA00022840"/>
    </source>
</evidence>
<reference evidence="5" key="1">
    <citation type="submission" date="2018-05" db="EMBL/GenBank/DDBJ databases">
        <authorList>
            <person name="Lanie J.A."/>
            <person name="Ng W.-L."/>
            <person name="Kazmierczak K.M."/>
            <person name="Andrzejewski T.M."/>
            <person name="Davidsen T.M."/>
            <person name="Wayne K.J."/>
            <person name="Tettelin H."/>
            <person name="Glass J.I."/>
            <person name="Rusch D."/>
            <person name="Podicherti R."/>
            <person name="Tsui H.-C.T."/>
            <person name="Winkler M.E."/>
        </authorList>
    </citation>
    <scope>NUCLEOTIDE SEQUENCE</scope>
</reference>
<dbReference type="EMBL" id="UINC01109891">
    <property type="protein sequence ID" value="SVC77029.1"/>
    <property type="molecule type" value="Genomic_DNA"/>
</dbReference>
<evidence type="ECO:0000256" key="2">
    <source>
        <dbReference type="ARBA" id="ARBA00022741"/>
    </source>
</evidence>
<feature type="non-terminal residue" evidence="5">
    <location>
        <position position="1"/>
    </location>
</feature>
<accession>A0A382PUK0</accession>
<organism evidence="5">
    <name type="scientific">marine metagenome</name>
    <dbReference type="NCBI Taxonomy" id="408172"/>
    <lineage>
        <taxon>unclassified sequences</taxon>
        <taxon>metagenomes</taxon>
        <taxon>ecological metagenomes</taxon>
    </lineage>
</organism>
<dbReference type="PANTHER" id="PTHR42939">
    <property type="entry name" value="ABC TRANSPORTER ATP-BINDING PROTEIN ALBC-RELATED"/>
    <property type="match status" value="1"/>
</dbReference>
<evidence type="ECO:0000259" key="4">
    <source>
        <dbReference type="PROSITE" id="PS50893"/>
    </source>
</evidence>
<gene>
    <name evidence="5" type="ORF">METZ01_LOCUS329883</name>
</gene>
<sequence length="253" mass="28282">MISTRNLTKTYPEVEAVKSVTLNVREGEVYGFLGPNGAGKSTTMAMLLGLVKPTSGELSLFGTSLENNYFAIKNATGVVGENPYFFDEMTAWEFLSFHADIFMIESKENRINELMENVGLRQYANIRPSEYSRGMRQKLSFVRALLHKPDLLMLDEPVSGLDPHGIRQIRGLIEEQKKSGTTIFISSHILSEIERTADRIAIMHKGKLLVEDNLDGLRYSVDQSVRVNVEVANVPETLSGVLSDIPHIVDHNI</sequence>
<dbReference type="InterPro" id="IPR051782">
    <property type="entry name" value="ABC_Transporter_VariousFunc"/>
</dbReference>
<dbReference type="InterPro" id="IPR027417">
    <property type="entry name" value="P-loop_NTPase"/>
</dbReference>
<dbReference type="GO" id="GO:0016887">
    <property type="term" value="F:ATP hydrolysis activity"/>
    <property type="evidence" value="ECO:0007669"/>
    <property type="project" value="InterPro"/>
</dbReference>
<evidence type="ECO:0000313" key="5">
    <source>
        <dbReference type="EMBL" id="SVC77029.1"/>
    </source>
</evidence>
<dbReference type="SMART" id="SM00382">
    <property type="entry name" value="AAA"/>
    <property type="match status" value="1"/>
</dbReference>
<dbReference type="GO" id="GO:0005524">
    <property type="term" value="F:ATP binding"/>
    <property type="evidence" value="ECO:0007669"/>
    <property type="project" value="UniProtKB-KW"/>
</dbReference>
<keyword evidence="2" id="KW-0547">Nucleotide-binding</keyword>
<protein>
    <recommendedName>
        <fullName evidence="4">ABC transporter domain-containing protein</fullName>
    </recommendedName>
</protein>
<dbReference type="AlphaFoldDB" id="A0A382PUK0"/>
<dbReference type="Gene3D" id="3.40.50.300">
    <property type="entry name" value="P-loop containing nucleotide triphosphate hydrolases"/>
    <property type="match status" value="1"/>
</dbReference>
<evidence type="ECO:0000256" key="1">
    <source>
        <dbReference type="ARBA" id="ARBA00022448"/>
    </source>
</evidence>
<keyword evidence="1" id="KW-0813">Transport</keyword>
<dbReference type="Pfam" id="PF00005">
    <property type="entry name" value="ABC_tran"/>
    <property type="match status" value="1"/>
</dbReference>
<dbReference type="PANTHER" id="PTHR42939:SF1">
    <property type="entry name" value="ABC TRANSPORTER ATP-BINDING PROTEIN ALBC-RELATED"/>
    <property type="match status" value="1"/>
</dbReference>
<dbReference type="InterPro" id="IPR003593">
    <property type="entry name" value="AAA+_ATPase"/>
</dbReference>
<name>A0A382PUK0_9ZZZZ</name>
<proteinExistence type="predicted"/>
<dbReference type="PROSITE" id="PS50893">
    <property type="entry name" value="ABC_TRANSPORTER_2"/>
    <property type="match status" value="1"/>
</dbReference>
<keyword evidence="3" id="KW-0067">ATP-binding</keyword>
<feature type="non-terminal residue" evidence="5">
    <location>
        <position position="253"/>
    </location>
</feature>